<dbReference type="PANTHER" id="PTHR20875:SF0">
    <property type="entry name" value="GH12158P"/>
    <property type="match status" value="1"/>
</dbReference>
<organism evidence="1 2">
    <name type="scientific">Tritrichomonas musculus</name>
    <dbReference type="NCBI Taxonomy" id="1915356"/>
    <lineage>
        <taxon>Eukaryota</taxon>
        <taxon>Metamonada</taxon>
        <taxon>Parabasalia</taxon>
        <taxon>Tritrichomonadida</taxon>
        <taxon>Tritrichomonadidae</taxon>
        <taxon>Tritrichomonas</taxon>
    </lineage>
</organism>
<protein>
    <recommendedName>
        <fullName evidence="3">EF hand family protein</fullName>
    </recommendedName>
</protein>
<reference evidence="1 2" key="1">
    <citation type="submission" date="2024-04" db="EMBL/GenBank/DDBJ databases">
        <title>Tritrichomonas musculus Genome.</title>
        <authorList>
            <person name="Alves-Ferreira E."/>
            <person name="Grigg M."/>
            <person name="Lorenzi H."/>
            <person name="Galac M."/>
        </authorList>
    </citation>
    <scope>NUCLEOTIDE SEQUENCE [LARGE SCALE GENOMIC DNA]</scope>
    <source>
        <strain evidence="1 2">EAF2021</strain>
    </source>
</reference>
<keyword evidence="2" id="KW-1185">Reference proteome</keyword>
<dbReference type="InterPro" id="IPR052603">
    <property type="entry name" value="EFCB6"/>
</dbReference>
<dbReference type="PANTHER" id="PTHR20875">
    <property type="entry name" value="EF-HAND CALCIUM-BINDING DOMAIN-CONTAINING PROTEIN 6-RELATED"/>
    <property type="match status" value="1"/>
</dbReference>
<comment type="caution">
    <text evidence="1">The sequence shown here is derived from an EMBL/GenBank/DDBJ whole genome shotgun (WGS) entry which is preliminary data.</text>
</comment>
<name>A0ABR2L8V8_9EUKA</name>
<dbReference type="SUPFAM" id="SSF47473">
    <property type="entry name" value="EF-hand"/>
    <property type="match status" value="4"/>
</dbReference>
<dbReference type="InterPro" id="IPR011992">
    <property type="entry name" value="EF-hand-dom_pair"/>
</dbReference>
<evidence type="ECO:0000313" key="2">
    <source>
        <dbReference type="Proteomes" id="UP001470230"/>
    </source>
</evidence>
<dbReference type="EMBL" id="JAPFFF010000001">
    <property type="protein sequence ID" value="KAK8899790.1"/>
    <property type="molecule type" value="Genomic_DNA"/>
</dbReference>
<accession>A0ABR2L8V8</accession>
<sequence>MSVPGDLLDRIRTHIYLNDIQPLEWFEDFDKLRSGRVSKERFRRCFEFLNFRITDEEYNWLCDTFEDKGEVNYRQFCHTIQDIFTNQELESSPTGTLLDSKKIVAQTMGKNLEDISPELDRLFAKMYHQVKTRGIHVREAYMDFDTHNNGRVTCSQFLRSNPFTDLSAHELTMLLQRYMDPILRDVNYRRLHLDLQAYADLPQNTTITVDLELPHHIQSFKLNPLPSNPSDVIQRFGTYVRKNRVRVNDFFQFRDSLNNGKITTDTFMNVLTLFGFQFSEEELHYLADKYCEINGSTAYDRYRDFCADVDKASKTIQPVTRSSTITNPRAVKAINTIKTYISKNRINILPPFQDFDKSKRGYVTELQFGRVLATMKIPIREEDKPLLFDIYENQSGVDYFKFVEDIDPEHSQQRRSYRPLGTTKQSIQNIYGHTPGGDDFVTTEVADQLIYESKRGLLPKMNEQRNIKSLLGELQKWAYVHSVQFQDFIRDFDPLNSGEVTNTQFRSGMLMAGYRLTDEEYQLLIDNYKSTKKENYINWRRFNDDVMQFVAPKTLEKEPLTTPLKPGELMTKTIETRTMRPRPTPQVLRILNIVNKFIVARRISLMEQFVDKDRFNHKQVTASSFAQVMQLIGVHISKGEIDQLCTFYTDPTTNFVSYPDFVRDVEGLGGVDFGENAATELVVNPPPDYSIDIQRFVASRPKLTAEELQWKAVLPKIQSFVLKRRIRIIEFFENFDYLRHGTVTQQKFRSVVGQLDLPIVEDEIQFIGKLFALESKPDLFNYRLFCQQVDAVFGITDLHKTPTVDGACRASYLPDPSETLSRIDQKEQAQINRIIDRMANFVATRRMEVRQQFEDYDKRPRRNYITKAQFKQCIGRLGLSSDENELELLCKRYKCTDLDEQNYHAFCNDIESLSHWDPPI</sequence>
<dbReference type="Gene3D" id="1.10.238.10">
    <property type="entry name" value="EF-hand"/>
    <property type="match status" value="5"/>
</dbReference>
<evidence type="ECO:0008006" key="3">
    <source>
        <dbReference type="Google" id="ProtNLM"/>
    </source>
</evidence>
<gene>
    <name evidence="1" type="ORF">M9Y10_002112</name>
</gene>
<evidence type="ECO:0000313" key="1">
    <source>
        <dbReference type="EMBL" id="KAK8899790.1"/>
    </source>
</evidence>
<proteinExistence type="predicted"/>
<dbReference type="Proteomes" id="UP001470230">
    <property type="component" value="Unassembled WGS sequence"/>
</dbReference>